<evidence type="ECO:0000256" key="12">
    <source>
        <dbReference type="ARBA" id="ARBA00025705"/>
    </source>
</evidence>
<keyword evidence="11" id="KW-0511">Multifunctional enzyme</keyword>
<dbReference type="PIRSF" id="PIRSF036426">
    <property type="entry name" value="Sirohaem_synth"/>
    <property type="match status" value="1"/>
</dbReference>
<dbReference type="GO" id="GO:0051266">
    <property type="term" value="F:sirohydrochlorin ferrochelatase activity"/>
    <property type="evidence" value="ECO:0007669"/>
    <property type="project" value="InterPro"/>
</dbReference>
<dbReference type="SUPFAM" id="SSF51735">
    <property type="entry name" value="NAD(P)-binding Rossmann-fold domains"/>
    <property type="match status" value="1"/>
</dbReference>
<evidence type="ECO:0000256" key="5">
    <source>
        <dbReference type="ARBA" id="ARBA00022679"/>
    </source>
</evidence>
<dbReference type="GO" id="GO:0051287">
    <property type="term" value="F:NAD binding"/>
    <property type="evidence" value="ECO:0007669"/>
    <property type="project" value="InterPro"/>
</dbReference>
<evidence type="ECO:0000256" key="2">
    <source>
        <dbReference type="ARBA" id="ARBA00005879"/>
    </source>
</evidence>
<protein>
    <submittedName>
        <fullName evidence="18">Uroporphyrinogen-III C-methyltransferase</fullName>
    </submittedName>
</protein>
<keyword evidence="3" id="KW-0169">Cobalamin biosynthesis</keyword>
<evidence type="ECO:0000256" key="10">
    <source>
        <dbReference type="ARBA" id="ARBA00023244"/>
    </source>
</evidence>
<dbReference type="Pfam" id="PF10414">
    <property type="entry name" value="CysG_dimeriser"/>
    <property type="match status" value="1"/>
</dbReference>
<dbReference type="RefSeq" id="WP_109704701.1">
    <property type="nucleotide sequence ID" value="NZ_QGDB01000001.1"/>
</dbReference>
<sequence>MVFAPQRLLADFPAFFRVSEEVVAIVGGGEEALNKARLVAQTSARLRIVAQNVEPHLGDFIAVQGAEHIALPFAPEHLDGAKLVFVATGDEAQDRAIADSAREKKIPVNVVDRPALCDFLTPAIVNRAPVAIAIGSEGSAPVLTQMVREKIEAAFSPRLGDLADFAQSLRPRVERLVPKGLARRNFWRSFLSGPVARAIESGDREAAASAVNELIGQKQETSGYVWLVGAGPGAEDLLTLRAHRVLMEADVIVHDALVPEGIIAMGRRDAERLAVGKRKGCHSKSQNEINQLLVRLGQEGKRVVRLKSGDPLVFGRAGEEMAALRAANIGFEVVPGITSAFAAAADMELPLTLRGVASSLVFTTGHDMAGDVLPGWAKLAVSGATIAVYMGASVAACVAERLISAGLHEDTAVAVIENASRKDKRLFHGTLKDLPQLEERDELSGPVMVIIGDAVAGAAIDKAEALVAKPVPVAA</sequence>
<reference evidence="18 19" key="1">
    <citation type="submission" date="2018-05" db="EMBL/GenBank/DDBJ databases">
        <title>Comparative genomic sequence analysis between strain HN4 and CCM 8460T (Falsochrobactrum ovis) will provide more evidence to prove that HN4 is a new species of Falsochrobactrum.</title>
        <authorList>
            <person name="Lyu W."/>
            <person name="Sun L."/>
            <person name="Yao L."/>
        </authorList>
    </citation>
    <scope>NUCLEOTIDE SEQUENCE [LARGE SCALE GENOMIC DNA]</scope>
    <source>
        <strain evidence="18 19">HN4</strain>
    </source>
</reference>
<dbReference type="Gene3D" id="3.30.160.110">
    <property type="entry name" value="Siroheme synthase, domain 2"/>
    <property type="match status" value="1"/>
</dbReference>
<dbReference type="Gene3D" id="1.10.8.210">
    <property type="entry name" value="Sirohaem synthase, dimerisation domain"/>
    <property type="match status" value="1"/>
</dbReference>
<dbReference type="GO" id="GO:0009236">
    <property type="term" value="P:cobalamin biosynthetic process"/>
    <property type="evidence" value="ECO:0007669"/>
    <property type="project" value="UniProtKB-KW"/>
</dbReference>
<dbReference type="InterPro" id="IPR050161">
    <property type="entry name" value="Siro_Cobalamin_biosynth"/>
</dbReference>
<dbReference type="PANTHER" id="PTHR45790:SF3">
    <property type="entry name" value="S-ADENOSYL-L-METHIONINE-DEPENDENT UROPORPHYRINOGEN III METHYLTRANSFERASE, CHLOROPLASTIC"/>
    <property type="match status" value="1"/>
</dbReference>
<dbReference type="SUPFAM" id="SSF53790">
    <property type="entry name" value="Tetrapyrrole methylase"/>
    <property type="match status" value="1"/>
</dbReference>
<dbReference type="Pfam" id="PF00590">
    <property type="entry name" value="TP_methylase"/>
    <property type="match status" value="1"/>
</dbReference>
<dbReference type="NCBIfam" id="NF004790">
    <property type="entry name" value="PRK06136.1"/>
    <property type="match status" value="1"/>
</dbReference>
<dbReference type="PROSITE" id="PS00839">
    <property type="entry name" value="SUMT_1"/>
    <property type="match status" value="1"/>
</dbReference>
<name>A0A316JVZ9_9HYPH</name>
<organism evidence="18 19">
    <name type="scientific">Falsochrobactrum shanghaiense</name>
    <dbReference type="NCBI Taxonomy" id="2201899"/>
    <lineage>
        <taxon>Bacteria</taxon>
        <taxon>Pseudomonadati</taxon>
        <taxon>Pseudomonadota</taxon>
        <taxon>Alphaproteobacteria</taxon>
        <taxon>Hyphomicrobiales</taxon>
        <taxon>Brucellaceae</taxon>
        <taxon>Falsochrobactrum</taxon>
    </lineage>
</organism>
<comment type="pathway">
    <text evidence="12">Porphyrin-containing compound metabolism; siroheme biosynthesis; precorrin-2 from uroporphyrinogen III: step 1/1.</text>
</comment>
<dbReference type="SUPFAM" id="SSF75615">
    <property type="entry name" value="Siroheme synthase middle domains-like"/>
    <property type="match status" value="1"/>
</dbReference>
<gene>
    <name evidence="18" type="primary">cobA</name>
    <name evidence="18" type="ORF">DKP76_01770</name>
</gene>
<keyword evidence="8" id="KW-0520">NAD</keyword>
<keyword evidence="4 15" id="KW-0489">Methyltransferase</keyword>
<dbReference type="InterPro" id="IPR012409">
    <property type="entry name" value="Sirohaem_synth"/>
</dbReference>
<dbReference type="NCBIfam" id="TIGR01470">
    <property type="entry name" value="cysG_Nterm"/>
    <property type="match status" value="1"/>
</dbReference>
<dbReference type="InterPro" id="IPR006366">
    <property type="entry name" value="CobA/CysG_C"/>
</dbReference>
<keyword evidence="7" id="KW-0560">Oxidoreductase</keyword>
<evidence type="ECO:0000259" key="17">
    <source>
        <dbReference type="Pfam" id="PF10414"/>
    </source>
</evidence>
<dbReference type="PROSITE" id="PS00840">
    <property type="entry name" value="SUMT_2"/>
    <property type="match status" value="1"/>
</dbReference>
<comment type="caution">
    <text evidence="18">The sequence shown here is derived from an EMBL/GenBank/DDBJ whole genome shotgun (WGS) entry which is preliminary data.</text>
</comment>
<keyword evidence="5 15" id="KW-0808">Transferase</keyword>
<evidence type="ECO:0000256" key="6">
    <source>
        <dbReference type="ARBA" id="ARBA00022691"/>
    </source>
</evidence>
<dbReference type="GO" id="GO:0043115">
    <property type="term" value="F:precorrin-2 dehydrogenase activity"/>
    <property type="evidence" value="ECO:0007669"/>
    <property type="project" value="UniProtKB-EC"/>
</dbReference>
<dbReference type="InterPro" id="IPR035996">
    <property type="entry name" value="4pyrrol_Methylase_sf"/>
</dbReference>
<proteinExistence type="inferred from homology"/>
<dbReference type="InterPro" id="IPR003043">
    <property type="entry name" value="Uropor_MeTrfase_CS"/>
</dbReference>
<comment type="catalytic activity">
    <reaction evidence="13">
        <text>precorrin-2 + NAD(+) = sirohydrochlorin + NADH + 2 H(+)</text>
        <dbReference type="Rhea" id="RHEA:15613"/>
        <dbReference type="ChEBI" id="CHEBI:15378"/>
        <dbReference type="ChEBI" id="CHEBI:57540"/>
        <dbReference type="ChEBI" id="CHEBI:57945"/>
        <dbReference type="ChEBI" id="CHEBI:58351"/>
        <dbReference type="ChEBI" id="CHEBI:58827"/>
        <dbReference type="EC" id="1.3.1.76"/>
    </reaction>
</comment>
<evidence type="ECO:0000256" key="4">
    <source>
        <dbReference type="ARBA" id="ARBA00022603"/>
    </source>
</evidence>
<evidence type="ECO:0000259" key="16">
    <source>
        <dbReference type="Pfam" id="PF00590"/>
    </source>
</evidence>
<dbReference type="Proteomes" id="UP000245865">
    <property type="component" value="Unassembled WGS sequence"/>
</dbReference>
<dbReference type="Gene3D" id="3.40.1010.10">
    <property type="entry name" value="Cobalt-precorrin-4 Transmethylase, Domain 1"/>
    <property type="match status" value="1"/>
</dbReference>
<dbReference type="GO" id="GO:0004851">
    <property type="term" value="F:uroporphyrin-III C-methyltransferase activity"/>
    <property type="evidence" value="ECO:0007669"/>
    <property type="project" value="InterPro"/>
</dbReference>
<dbReference type="InterPro" id="IPR019478">
    <property type="entry name" value="Sirohaem_synthase_dimer_dom"/>
</dbReference>
<dbReference type="CDD" id="cd11642">
    <property type="entry name" value="SUMT"/>
    <property type="match status" value="1"/>
</dbReference>
<keyword evidence="19" id="KW-1185">Reference proteome</keyword>
<dbReference type="PANTHER" id="PTHR45790">
    <property type="entry name" value="SIROHEME SYNTHASE-RELATED"/>
    <property type="match status" value="1"/>
</dbReference>
<evidence type="ECO:0000256" key="3">
    <source>
        <dbReference type="ARBA" id="ARBA00022573"/>
    </source>
</evidence>
<dbReference type="InterPro" id="IPR000878">
    <property type="entry name" value="4pyrrol_Mease"/>
</dbReference>
<dbReference type="InterPro" id="IPR014776">
    <property type="entry name" value="4pyrrole_Mease_sub2"/>
</dbReference>
<evidence type="ECO:0000256" key="8">
    <source>
        <dbReference type="ARBA" id="ARBA00023027"/>
    </source>
</evidence>
<keyword evidence="6" id="KW-0949">S-adenosyl-L-methionine</keyword>
<dbReference type="NCBIfam" id="NF007922">
    <property type="entry name" value="PRK10637.1"/>
    <property type="match status" value="1"/>
</dbReference>
<dbReference type="GO" id="GO:0032259">
    <property type="term" value="P:methylation"/>
    <property type="evidence" value="ECO:0007669"/>
    <property type="project" value="UniProtKB-KW"/>
</dbReference>
<feature type="domain" description="Sirohaem synthase dimerisation" evidence="17">
    <location>
        <begin position="158"/>
        <end position="214"/>
    </location>
</feature>
<dbReference type="InterPro" id="IPR037115">
    <property type="entry name" value="Sirohaem_synt_dimer_dom_sf"/>
</dbReference>
<dbReference type="Pfam" id="PF13241">
    <property type="entry name" value="NAD_binding_7"/>
    <property type="match status" value="1"/>
</dbReference>
<feature type="domain" description="Tetrapyrrole methylase" evidence="16">
    <location>
        <begin position="225"/>
        <end position="434"/>
    </location>
</feature>
<evidence type="ECO:0000256" key="14">
    <source>
        <dbReference type="PIRSR" id="PIRSR036426-1"/>
    </source>
</evidence>
<feature type="active site" description="Proton donor" evidence="14">
    <location>
        <position position="277"/>
    </location>
</feature>
<dbReference type="OrthoDB" id="9815856at2"/>
<feature type="active site" description="Proton acceptor" evidence="14">
    <location>
        <position position="255"/>
    </location>
</feature>
<evidence type="ECO:0000256" key="1">
    <source>
        <dbReference type="ARBA" id="ARBA00005010"/>
    </source>
</evidence>
<evidence type="ECO:0000313" key="19">
    <source>
        <dbReference type="Proteomes" id="UP000245865"/>
    </source>
</evidence>
<dbReference type="InterPro" id="IPR006367">
    <property type="entry name" value="Sirohaem_synthase_N"/>
</dbReference>
<dbReference type="Gene3D" id="3.30.950.10">
    <property type="entry name" value="Methyltransferase, Cobalt-precorrin-4 Transmethylase, Domain 2"/>
    <property type="match status" value="1"/>
</dbReference>
<evidence type="ECO:0000313" key="18">
    <source>
        <dbReference type="EMBL" id="PWL19310.1"/>
    </source>
</evidence>
<dbReference type="UniPathway" id="UPA00262">
    <property type="reaction ID" value="UER00211"/>
</dbReference>
<dbReference type="InterPro" id="IPR036291">
    <property type="entry name" value="NAD(P)-bd_dom_sf"/>
</dbReference>
<comment type="similarity">
    <text evidence="2 15">Belongs to the precorrin methyltransferase family.</text>
</comment>
<comment type="pathway">
    <text evidence="1">Porphyrin-containing compound metabolism; siroheme biosynthesis; sirohydrochlorin from precorrin-2: step 1/1.</text>
</comment>
<dbReference type="FunFam" id="3.40.1010.10:FF:000001">
    <property type="entry name" value="Siroheme synthase"/>
    <property type="match status" value="1"/>
</dbReference>
<accession>A0A316JVZ9</accession>
<keyword evidence="10" id="KW-0627">Porphyrin biosynthesis</keyword>
<dbReference type="EMBL" id="QGDB01000001">
    <property type="protein sequence ID" value="PWL19310.1"/>
    <property type="molecule type" value="Genomic_DNA"/>
</dbReference>
<dbReference type="NCBIfam" id="TIGR01469">
    <property type="entry name" value="cobA_cysG_Cterm"/>
    <property type="match status" value="1"/>
</dbReference>
<evidence type="ECO:0000256" key="13">
    <source>
        <dbReference type="ARBA" id="ARBA00047561"/>
    </source>
</evidence>
<dbReference type="AlphaFoldDB" id="A0A316JVZ9"/>
<keyword evidence="9" id="KW-0456">Lyase</keyword>
<evidence type="ECO:0000256" key="15">
    <source>
        <dbReference type="RuleBase" id="RU003960"/>
    </source>
</evidence>
<evidence type="ECO:0000256" key="11">
    <source>
        <dbReference type="ARBA" id="ARBA00023268"/>
    </source>
</evidence>
<dbReference type="InterPro" id="IPR014777">
    <property type="entry name" value="4pyrrole_Mease_sub1"/>
</dbReference>
<dbReference type="GO" id="GO:0019354">
    <property type="term" value="P:siroheme biosynthetic process"/>
    <property type="evidence" value="ECO:0007669"/>
    <property type="project" value="UniProtKB-UniPathway"/>
</dbReference>
<evidence type="ECO:0000256" key="9">
    <source>
        <dbReference type="ARBA" id="ARBA00023239"/>
    </source>
</evidence>
<dbReference type="Gene3D" id="3.40.50.720">
    <property type="entry name" value="NAD(P)-binding Rossmann-like Domain"/>
    <property type="match status" value="1"/>
</dbReference>
<evidence type="ECO:0000256" key="7">
    <source>
        <dbReference type="ARBA" id="ARBA00023002"/>
    </source>
</evidence>